<dbReference type="OrthoDB" id="9815737at2"/>
<evidence type="ECO:0000313" key="2">
    <source>
        <dbReference type="EMBL" id="PQO26100.1"/>
    </source>
</evidence>
<dbReference type="PANTHER" id="PTHR34512:SF30">
    <property type="entry name" value="OUTER MEMBRANE PROTEIN ASSEMBLY FACTOR BAMB"/>
    <property type="match status" value="1"/>
</dbReference>
<dbReference type="EMBL" id="PUIA01000069">
    <property type="protein sequence ID" value="PQO26100.1"/>
    <property type="molecule type" value="Genomic_DNA"/>
</dbReference>
<name>A0A2S8F1T5_9BACT</name>
<dbReference type="Gene3D" id="2.130.10.10">
    <property type="entry name" value="YVTN repeat-like/Quinoprotein amine dehydrogenase"/>
    <property type="match status" value="1"/>
</dbReference>
<evidence type="ECO:0000259" key="1">
    <source>
        <dbReference type="Pfam" id="PF13360"/>
    </source>
</evidence>
<sequence length="447" mass="49874">MPTRVHFLACSPLLLLALLSPVLLIAEDWPTFLGPRHNSTSIETGLQVPWPKGGPEILWQTKLGTGYGIGSIADGKFFQFDRHGDQNRLEVLEVTTGNKLWQYEYPTQYEDALGYNNGPRCSPVIDEDRVYIYGAEGELHCISIKTHEAIWKRNLSEEFNVVPNFFGVGSTPVIFEGKLLVMVGGSPDEFKGLGPYQIDRVTGNGSAIVAMDKKTGKTLYKISDELASYASLTLAEIDGRPWCFAFLRGGLLGFDPRNGKIDFHYPWRAKKLESVNASTPVIVGDEVFISECYALGSTLLKVKPGGYEVVWKDEERSRDHAMETHWNTAVYKDGYLYASSGRHSHQAELRCIEWQTGKVMWAESGLSRSSLLLVEDYLICLSEYGTLRLLKANPQKYEAISEVFLEDQNGNALLKPPAWAAPILSDGRLFVRGDDRLVCLQAILPGK</sequence>
<dbReference type="RefSeq" id="WP_105357844.1">
    <property type="nucleotide sequence ID" value="NZ_PUIA01000069.1"/>
</dbReference>
<dbReference type="SUPFAM" id="SSF50998">
    <property type="entry name" value="Quinoprotein alcohol dehydrogenase-like"/>
    <property type="match status" value="1"/>
</dbReference>
<dbReference type="PANTHER" id="PTHR34512">
    <property type="entry name" value="CELL SURFACE PROTEIN"/>
    <property type="match status" value="1"/>
</dbReference>
<dbReference type="Pfam" id="PF13360">
    <property type="entry name" value="PQQ_2"/>
    <property type="match status" value="1"/>
</dbReference>
<dbReference type="InterPro" id="IPR015943">
    <property type="entry name" value="WD40/YVTN_repeat-like_dom_sf"/>
</dbReference>
<proteinExistence type="predicted"/>
<accession>A0A2S8F1T5</accession>
<feature type="domain" description="Pyrrolo-quinoline quinone repeat" evidence="1">
    <location>
        <begin position="88"/>
        <end position="362"/>
    </location>
</feature>
<evidence type="ECO:0000313" key="3">
    <source>
        <dbReference type="Proteomes" id="UP000240009"/>
    </source>
</evidence>
<reference evidence="2 3" key="1">
    <citation type="submission" date="2018-02" db="EMBL/GenBank/DDBJ databases">
        <title>Comparative genomes isolates from brazilian mangrove.</title>
        <authorList>
            <person name="Araujo J.E."/>
            <person name="Taketani R.G."/>
            <person name="Silva M.C.P."/>
            <person name="Loureco M.V."/>
            <person name="Andreote F.D."/>
        </authorList>
    </citation>
    <scope>NUCLEOTIDE SEQUENCE [LARGE SCALE GENOMIC DNA]</scope>
    <source>
        <strain evidence="2 3">HEX-2 MGV</strain>
    </source>
</reference>
<dbReference type="InterPro" id="IPR011047">
    <property type="entry name" value="Quinoprotein_ADH-like_sf"/>
</dbReference>
<gene>
    <name evidence="2" type="ORF">C5Y96_21870</name>
</gene>
<organism evidence="2 3">
    <name type="scientific">Blastopirellula marina</name>
    <dbReference type="NCBI Taxonomy" id="124"/>
    <lineage>
        <taxon>Bacteria</taxon>
        <taxon>Pseudomonadati</taxon>
        <taxon>Planctomycetota</taxon>
        <taxon>Planctomycetia</taxon>
        <taxon>Pirellulales</taxon>
        <taxon>Pirellulaceae</taxon>
        <taxon>Blastopirellula</taxon>
    </lineage>
</organism>
<comment type="caution">
    <text evidence="2">The sequence shown here is derived from an EMBL/GenBank/DDBJ whole genome shotgun (WGS) entry which is preliminary data.</text>
</comment>
<dbReference type="AlphaFoldDB" id="A0A2S8F1T5"/>
<dbReference type="Proteomes" id="UP000240009">
    <property type="component" value="Unassembled WGS sequence"/>
</dbReference>
<protein>
    <recommendedName>
        <fullName evidence="1">Pyrrolo-quinoline quinone repeat domain-containing protein</fullName>
    </recommendedName>
</protein>
<dbReference type="InterPro" id="IPR002372">
    <property type="entry name" value="PQQ_rpt_dom"/>
</dbReference>